<dbReference type="EMBL" id="NBAG03000017">
    <property type="protein sequence ID" value="PNI99805.1"/>
    <property type="molecule type" value="Genomic_DNA"/>
</dbReference>
<evidence type="ECO:0000313" key="2">
    <source>
        <dbReference type="EMBL" id="PNI99805.1"/>
    </source>
</evidence>
<protein>
    <submittedName>
        <fullName evidence="2">PRSS37 isoform 4</fullName>
    </submittedName>
</protein>
<accession>A0A2J8QU80</accession>
<reference evidence="2 3" key="1">
    <citation type="submission" date="2017-12" db="EMBL/GenBank/DDBJ databases">
        <title>High-resolution comparative analysis of great ape genomes.</title>
        <authorList>
            <person name="Pollen A."/>
            <person name="Hastie A."/>
            <person name="Hormozdiari F."/>
            <person name="Dougherty M."/>
            <person name="Liu R."/>
            <person name="Chaisson M."/>
            <person name="Hoppe E."/>
            <person name="Hill C."/>
            <person name="Pang A."/>
            <person name="Hillier L."/>
            <person name="Baker C."/>
            <person name="Armstrong J."/>
            <person name="Shendure J."/>
            <person name="Paten B."/>
            <person name="Wilson R."/>
            <person name="Chao H."/>
            <person name="Schneider V."/>
            <person name="Ventura M."/>
            <person name="Kronenberg Z."/>
            <person name="Murali S."/>
            <person name="Gordon D."/>
            <person name="Cantsilieris S."/>
            <person name="Munson K."/>
            <person name="Nelson B."/>
            <person name="Raja A."/>
            <person name="Underwood J."/>
            <person name="Diekhans M."/>
            <person name="Fiddes I."/>
            <person name="Haussler D."/>
            <person name="Eichler E."/>
        </authorList>
    </citation>
    <scope>NUCLEOTIDE SEQUENCE [LARGE SCALE GENOMIC DNA]</scope>
    <source>
        <strain evidence="2">Yerkes chimp pedigree #C0471</strain>
    </source>
</reference>
<gene>
    <name evidence="2" type="ORF">CK820_G0014008</name>
</gene>
<sequence>MKYVFYLGVLAERRPCSLFGVPQVSLQPLCGRPHQTQLGAGPSSLLFTKSESDAGKFQEQSQRRY</sequence>
<organism evidence="2 3">
    <name type="scientific">Pan troglodytes</name>
    <name type="common">Chimpanzee</name>
    <dbReference type="NCBI Taxonomy" id="9598"/>
    <lineage>
        <taxon>Eukaryota</taxon>
        <taxon>Metazoa</taxon>
        <taxon>Chordata</taxon>
        <taxon>Craniata</taxon>
        <taxon>Vertebrata</taxon>
        <taxon>Euteleostomi</taxon>
        <taxon>Mammalia</taxon>
        <taxon>Eutheria</taxon>
        <taxon>Euarchontoglires</taxon>
        <taxon>Primates</taxon>
        <taxon>Haplorrhini</taxon>
        <taxon>Catarrhini</taxon>
        <taxon>Hominidae</taxon>
        <taxon>Pan</taxon>
    </lineage>
</organism>
<evidence type="ECO:0000256" key="1">
    <source>
        <dbReference type="SAM" id="MobiDB-lite"/>
    </source>
</evidence>
<dbReference type="Proteomes" id="UP000236370">
    <property type="component" value="Unassembled WGS sequence"/>
</dbReference>
<proteinExistence type="predicted"/>
<name>A0A2J8QU80_PANTR</name>
<comment type="caution">
    <text evidence="2">The sequence shown here is derived from an EMBL/GenBank/DDBJ whole genome shotgun (WGS) entry which is preliminary data.</text>
</comment>
<feature type="region of interest" description="Disordered" evidence="1">
    <location>
        <begin position="35"/>
        <end position="65"/>
    </location>
</feature>
<dbReference type="AlphaFoldDB" id="A0A2J8QU80"/>
<evidence type="ECO:0000313" key="3">
    <source>
        <dbReference type="Proteomes" id="UP000236370"/>
    </source>
</evidence>